<dbReference type="Gene3D" id="1.20.5.3310">
    <property type="match status" value="1"/>
</dbReference>
<evidence type="ECO:0000256" key="8">
    <source>
        <dbReference type="ARBA" id="ARBA00023136"/>
    </source>
</evidence>
<keyword evidence="5 9" id="KW-0653">Protein transport</keyword>
<evidence type="ECO:0000256" key="2">
    <source>
        <dbReference type="ARBA" id="ARBA00022448"/>
    </source>
</evidence>
<evidence type="ECO:0000313" key="11">
    <source>
        <dbReference type="EMBL" id="SMA35843.1"/>
    </source>
</evidence>
<keyword evidence="3 9" id="KW-1003">Cell membrane</keyword>
<comment type="subcellular location">
    <subcellularLocation>
        <location evidence="1 9">Cell membrane</location>
        <topology evidence="1 9">Single-pass membrane protein</topology>
    </subcellularLocation>
</comment>
<evidence type="ECO:0000256" key="5">
    <source>
        <dbReference type="ARBA" id="ARBA00022927"/>
    </source>
</evidence>
<comment type="function">
    <text evidence="9">Part of the twin-arginine translocation (Tat) system that transports large folded proteins containing a characteristic twin-arginine motif in their signal peptide across membranes. TatA could form the protein-conducting channel of the Tat system.</text>
</comment>
<dbReference type="GO" id="GO:0008320">
    <property type="term" value="F:protein transmembrane transporter activity"/>
    <property type="evidence" value="ECO:0007669"/>
    <property type="project" value="UniProtKB-UniRule"/>
</dbReference>
<evidence type="ECO:0000256" key="10">
    <source>
        <dbReference type="SAM" id="MobiDB-lite"/>
    </source>
</evidence>
<dbReference type="PANTHER" id="PTHR42982:SF1">
    <property type="entry name" value="SEC-INDEPENDENT PROTEIN TRANSLOCASE PROTEIN TATA"/>
    <property type="match status" value="1"/>
</dbReference>
<dbReference type="GO" id="GO:0043953">
    <property type="term" value="P:protein transport by the Tat complex"/>
    <property type="evidence" value="ECO:0007669"/>
    <property type="project" value="UniProtKB-UniRule"/>
</dbReference>
<keyword evidence="7 9" id="KW-0811">Translocation</keyword>
<accession>A0A1X7AFB9</accession>
<protein>
    <recommendedName>
        <fullName evidence="9">Sec-independent protein translocase protein TatA</fullName>
    </recommendedName>
</protein>
<keyword evidence="12" id="KW-1185">Reference proteome</keyword>
<dbReference type="AlphaFoldDB" id="A0A1X7AFB9"/>
<keyword evidence="2 9" id="KW-0813">Transport</keyword>
<comment type="similarity">
    <text evidence="9">Belongs to the TatA/E family.</text>
</comment>
<evidence type="ECO:0000256" key="4">
    <source>
        <dbReference type="ARBA" id="ARBA00022692"/>
    </source>
</evidence>
<feature type="region of interest" description="Disordered" evidence="10">
    <location>
        <begin position="43"/>
        <end position="82"/>
    </location>
</feature>
<evidence type="ECO:0000256" key="7">
    <source>
        <dbReference type="ARBA" id="ARBA00023010"/>
    </source>
</evidence>
<keyword evidence="6 9" id="KW-1133">Transmembrane helix</keyword>
<keyword evidence="8 9" id="KW-0472">Membrane</keyword>
<evidence type="ECO:0000313" key="12">
    <source>
        <dbReference type="Proteomes" id="UP000196573"/>
    </source>
</evidence>
<dbReference type="Pfam" id="PF02416">
    <property type="entry name" value="TatA_B_E"/>
    <property type="match status" value="1"/>
</dbReference>
<dbReference type="GO" id="GO:0033281">
    <property type="term" value="C:TAT protein transport complex"/>
    <property type="evidence" value="ECO:0007669"/>
    <property type="project" value="UniProtKB-UniRule"/>
</dbReference>
<evidence type="ECO:0000256" key="9">
    <source>
        <dbReference type="HAMAP-Rule" id="MF_00236"/>
    </source>
</evidence>
<dbReference type="HAMAP" id="MF_00236">
    <property type="entry name" value="TatA_E"/>
    <property type="match status" value="1"/>
</dbReference>
<dbReference type="InterPro" id="IPR006312">
    <property type="entry name" value="TatA/E"/>
</dbReference>
<dbReference type="NCBIfam" id="TIGR01411">
    <property type="entry name" value="tatAE"/>
    <property type="match status" value="1"/>
</dbReference>
<proteinExistence type="inferred from homology"/>
<dbReference type="PANTHER" id="PTHR42982">
    <property type="entry name" value="SEC-INDEPENDENT PROTEIN TRANSLOCASE PROTEIN TATA"/>
    <property type="match status" value="1"/>
</dbReference>
<sequence length="82" mass="8914">MGISIPQLLIILAILILIFGTKRLRNIGGDLGSAVKGFRKAMGNEEGDAKKDADKLEQKDADFDMNADVKTDAKDAKDKHQS</sequence>
<reference evidence="11 12" key="1">
    <citation type="submission" date="2017-03" db="EMBL/GenBank/DDBJ databases">
        <authorList>
            <person name="Afonso C.L."/>
            <person name="Miller P.J."/>
            <person name="Scott M.A."/>
            <person name="Spackman E."/>
            <person name="Goraichik I."/>
            <person name="Dimitrov K.M."/>
            <person name="Suarez D.L."/>
            <person name="Swayne D.E."/>
        </authorList>
    </citation>
    <scope>NUCLEOTIDE SEQUENCE [LARGE SCALE GENOMIC DNA]</scope>
    <source>
        <strain evidence="11">SB41UT1</strain>
    </source>
</reference>
<dbReference type="RefSeq" id="WP_207626547.1">
    <property type="nucleotide sequence ID" value="NZ_CBCSCN010000004.1"/>
</dbReference>
<keyword evidence="4 9" id="KW-0812">Transmembrane</keyword>
<name>A0A1X7AFB9_9GAMM</name>
<comment type="subunit">
    <text evidence="9">The Tat system comprises two distinct complexes: a TatABC complex, containing multiple copies of TatA, TatB and TatC subunits, and a separate TatA complex, containing only TatA subunits. Substrates initially bind to the TatABC complex, which probably triggers association of the separate TatA complex to form the active translocon.</text>
</comment>
<dbReference type="InterPro" id="IPR003369">
    <property type="entry name" value="TatA/B/E"/>
</dbReference>
<dbReference type="EMBL" id="FWPT01000001">
    <property type="protein sequence ID" value="SMA35843.1"/>
    <property type="molecule type" value="Genomic_DNA"/>
</dbReference>
<evidence type="ECO:0000256" key="3">
    <source>
        <dbReference type="ARBA" id="ARBA00022475"/>
    </source>
</evidence>
<gene>
    <name evidence="11" type="primary">tatA_1</name>
    <name evidence="9" type="synonym">tatA</name>
    <name evidence="11" type="ORF">EHSB41UT_00567</name>
</gene>
<organism evidence="11 12">
    <name type="scientific">Parendozoicomonas haliclonae</name>
    <dbReference type="NCBI Taxonomy" id="1960125"/>
    <lineage>
        <taxon>Bacteria</taxon>
        <taxon>Pseudomonadati</taxon>
        <taxon>Pseudomonadota</taxon>
        <taxon>Gammaproteobacteria</taxon>
        <taxon>Oceanospirillales</taxon>
        <taxon>Endozoicomonadaceae</taxon>
        <taxon>Parendozoicomonas</taxon>
    </lineage>
</organism>
<feature type="compositionally biased region" description="Basic and acidic residues" evidence="10">
    <location>
        <begin position="47"/>
        <end position="82"/>
    </location>
</feature>
<evidence type="ECO:0000256" key="1">
    <source>
        <dbReference type="ARBA" id="ARBA00004162"/>
    </source>
</evidence>
<dbReference type="Proteomes" id="UP000196573">
    <property type="component" value="Unassembled WGS sequence"/>
</dbReference>
<evidence type="ECO:0000256" key="6">
    <source>
        <dbReference type="ARBA" id="ARBA00022989"/>
    </source>
</evidence>